<dbReference type="InterPro" id="IPR015943">
    <property type="entry name" value="WD40/YVTN_repeat-like_dom_sf"/>
</dbReference>
<accession>A0A060C700</accession>
<feature type="non-terminal residue" evidence="1">
    <location>
        <position position="169"/>
    </location>
</feature>
<protein>
    <submittedName>
        <fullName evidence="1">CAZy families GH74 protein</fullName>
    </submittedName>
</protein>
<organism evidence="1">
    <name type="scientific">uncultured Fibrobacter sp</name>
    <dbReference type="NCBI Taxonomy" id="261512"/>
    <lineage>
        <taxon>Bacteria</taxon>
        <taxon>Pseudomonadati</taxon>
        <taxon>Fibrobacterota</taxon>
        <taxon>Fibrobacteria</taxon>
        <taxon>Fibrobacterales</taxon>
        <taxon>Fibrobacteraceae</taxon>
        <taxon>Fibrobacter</taxon>
        <taxon>environmental samples</taxon>
    </lineage>
</organism>
<proteinExistence type="predicted"/>
<feature type="non-terminal residue" evidence="1">
    <location>
        <position position="1"/>
    </location>
</feature>
<dbReference type="AlphaFoldDB" id="A0A060C700"/>
<dbReference type="Gene3D" id="2.130.10.10">
    <property type="entry name" value="YVTN repeat-like/Quinoprotein amine dehydrogenase"/>
    <property type="match status" value="1"/>
</dbReference>
<name>A0A060C700_9BACT</name>
<sequence length="169" mass="17658">RVALDRRGESWTKVVEDVENRKVIDIEIVEDGTDQVVLAASDDKSGANLGTVHRSTDGGATWAASTGGLPSAFRLPRLCAFPAAPQTLFMSAVAGSGGAAFRTDDGGASWSATGWTSPQWQYDIACDPLEPDTLYVAGFGSTPVQRSTDAGISFANYSNGLENAGTPNT</sequence>
<dbReference type="EMBL" id="KF121522">
    <property type="protein sequence ID" value="AIA88810.1"/>
    <property type="molecule type" value="Genomic_DNA"/>
</dbReference>
<reference evidence="1" key="1">
    <citation type="journal article" date="2013" name="Environ. Microbiol.">
        <title>Seasonally variable intestinal metagenomes of the red palm weevil (Rhynchophorus ferrugineus).</title>
        <authorList>
            <person name="Jia S."/>
            <person name="Zhang X."/>
            <person name="Zhang G."/>
            <person name="Yin A."/>
            <person name="Zhang S."/>
            <person name="Li F."/>
            <person name="Wang L."/>
            <person name="Zhao D."/>
            <person name="Yun Q."/>
            <person name="Tala"/>
            <person name="Wang J."/>
            <person name="Sun G."/>
            <person name="Baabdullah M."/>
            <person name="Yu X."/>
            <person name="Hu S."/>
            <person name="Al-Mssallem I.S."/>
            <person name="Yu J."/>
        </authorList>
    </citation>
    <scope>NUCLEOTIDE SEQUENCE</scope>
</reference>
<dbReference type="SUPFAM" id="SSF110296">
    <property type="entry name" value="Oligoxyloglucan reducing end-specific cellobiohydrolase"/>
    <property type="match status" value="1"/>
</dbReference>
<evidence type="ECO:0000313" key="1">
    <source>
        <dbReference type="EMBL" id="AIA88810.1"/>
    </source>
</evidence>